<dbReference type="GO" id="GO:0044027">
    <property type="term" value="P:negative regulation of gene expression via chromosomal CpG island methylation"/>
    <property type="evidence" value="ECO:0007669"/>
    <property type="project" value="TreeGrafter"/>
</dbReference>
<dbReference type="InterPro" id="IPR050390">
    <property type="entry name" value="C5-Methyltransferase"/>
</dbReference>
<keyword evidence="6" id="KW-1185">Reference proteome</keyword>
<dbReference type="GO" id="GO:0003886">
    <property type="term" value="F:DNA (cytosine-5-)-methyltransferase activity"/>
    <property type="evidence" value="ECO:0007669"/>
    <property type="project" value="UniProtKB-EC"/>
</dbReference>
<dbReference type="Gramene" id="RZC70144">
    <property type="protein sequence ID" value="RZC70144"/>
    <property type="gene ID" value="C5167_033272"/>
</dbReference>
<dbReference type="EC" id="2.1.1.37" evidence="1"/>
<organism evidence="5 6">
    <name type="scientific">Papaver somniferum</name>
    <name type="common">Opium poppy</name>
    <dbReference type="NCBI Taxonomy" id="3469"/>
    <lineage>
        <taxon>Eukaryota</taxon>
        <taxon>Viridiplantae</taxon>
        <taxon>Streptophyta</taxon>
        <taxon>Embryophyta</taxon>
        <taxon>Tracheophyta</taxon>
        <taxon>Spermatophyta</taxon>
        <taxon>Magnoliopsida</taxon>
        <taxon>Ranunculales</taxon>
        <taxon>Papaveraceae</taxon>
        <taxon>Papaveroideae</taxon>
        <taxon>Papaver</taxon>
    </lineage>
</organism>
<evidence type="ECO:0000256" key="2">
    <source>
        <dbReference type="ARBA" id="ARBA00022603"/>
    </source>
</evidence>
<dbReference type="GO" id="GO:0005634">
    <property type="term" value="C:nucleus"/>
    <property type="evidence" value="ECO:0007669"/>
    <property type="project" value="TreeGrafter"/>
</dbReference>
<dbReference type="Pfam" id="PF00145">
    <property type="entry name" value="DNA_methylase"/>
    <property type="match status" value="1"/>
</dbReference>
<dbReference type="OMA" id="THECVVK"/>
<dbReference type="PANTHER" id="PTHR10629">
    <property type="entry name" value="CYTOSINE-SPECIFIC METHYLTRANSFERASE"/>
    <property type="match status" value="1"/>
</dbReference>
<evidence type="ECO:0000256" key="3">
    <source>
        <dbReference type="ARBA" id="ARBA00022679"/>
    </source>
</evidence>
<dbReference type="InterPro" id="IPR029063">
    <property type="entry name" value="SAM-dependent_MTases_sf"/>
</dbReference>
<keyword evidence="3" id="KW-0808">Transferase</keyword>
<keyword evidence="2" id="KW-0489">Methyltransferase</keyword>
<evidence type="ECO:0000256" key="1">
    <source>
        <dbReference type="ARBA" id="ARBA00011975"/>
    </source>
</evidence>
<protein>
    <recommendedName>
        <fullName evidence="1">DNA (cytosine-5-)-methyltransferase</fullName>
        <ecNumber evidence="1">2.1.1.37</ecNumber>
    </recommendedName>
</protein>
<dbReference type="PANTHER" id="PTHR10629:SF50">
    <property type="entry name" value="DNA (CYTOSINE-5)-METHYLTRANSFERASE CMT3"/>
    <property type="match status" value="1"/>
</dbReference>
<name>A0A4Y7K9U3_PAPSO</name>
<keyword evidence="4" id="KW-0949">S-adenosyl-L-methionine</keyword>
<dbReference type="Proteomes" id="UP000316621">
    <property type="component" value="Chromosome 7"/>
</dbReference>
<dbReference type="STRING" id="3469.A0A4Y7K9U3"/>
<dbReference type="GO" id="GO:0003677">
    <property type="term" value="F:DNA binding"/>
    <property type="evidence" value="ECO:0007669"/>
    <property type="project" value="TreeGrafter"/>
</dbReference>
<reference evidence="5 6" key="1">
    <citation type="journal article" date="2018" name="Science">
        <title>The opium poppy genome and morphinan production.</title>
        <authorList>
            <person name="Guo L."/>
            <person name="Winzer T."/>
            <person name="Yang X."/>
            <person name="Li Y."/>
            <person name="Ning Z."/>
            <person name="He Z."/>
            <person name="Teodor R."/>
            <person name="Lu Y."/>
            <person name="Bowser T.A."/>
            <person name="Graham I.A."/>
            <person name="Ye K."/>
        </authorList>
    </citation>
    <scope>NUCLEOTIDE SEQUENCE [LARGE SCALE GENOMIC DNA]</scope>
    <source>
        <strain evidence="6">cv. HN1</strain>
        <tissue evidence="5">Leaves</tissue>
    </source>
</reference>
<dbReference type="InterPro" id="IPR001525">
    <property type="entry name" value="C5_MeTfrase"/>
</dbReference>
<dbReference type="SUPFAM" id="SSF53335">
    <property type="entry name" value="S-adenosyl-L-methionine-dependent methyltransferases"/>
    <property type="match status" value="1"/>
</dbReference>
<dbReference type="Gene3D" id="3.40.50.150">
    <property type="entry name" value="Vaccinia Virus protein VP39"/>
    <property type="match status" value="1"/>
</dbReference>
<accession>A0A4Y7K9U3</accession>
<sequence length="154" mass="17724">MLVYMDIIEFLKPSYILMKNVVDLVQLSKGFLARYPFGRLVSMGYQVKLGIMEAGSFGLPQFRQRVFLWGAKLGKKLLPYPLPTHECVVKYGVPNEFVVSLVAYDETVTLNLQKPLFLGDALRDLTEVFLVSLFYLFMNSQIFFSHQNIDRLQS</sequence>
<evidence type="ECO:0000256" key="4">
    <source>
        <dbReference type="ARBA" id="ARBA00022691"/>
    </source>
</evidence>
<dbReference type="OrthoDB" id="5376140at2759"/>
<dbReference type="AlphaFoldDB" id="A0A4Y7K9U3"/>
<evidence type="ECO:0000313" key="6">
    <source>
        <dbReference type="Proteomes" id="UP000316621"/>
    </source>
</evidence>
<proteinExistence type="predicted"/>
<dbReference type="EMBL" id="CM010721">
    <property type="protein sequence ID" value="RZC70144.1"/>
    <property type="molecule type" value="Genomic_DNA"/>
</dbReference>
<gene>
    <name evidence="5" type="ORF">C5167_033272</name>
</gene>
<dbReference type="GO" id="GO:0032259">
    <property type="term" value="P:methylation"/>
    <property type="evidence" value="ECO:0007669"/>
    <property type="project" value="UniProtKB-KW"/>
</dbReference>
<evidence type="ECO:0000313" key="5">
    <source>
        <dbReference type="EMBL" id="RZC70144.1"/>
    </source>
</evidence>
<dbReference type="PRINTS" id="PR00105">
    <property type="entry name" value="C5METTRFRASE"/>
</dbReference>